<evidence type="ECO:0000313" key="2">
    <source>
        <dbReference type="EMBL" id="RCW42817.1"/>
    </source>
</evidence>
<keyword evidence="1" id="KW-1133">Transmembrane helix</keyword>
<dbReference type="AlphaFoldDB" id="A0A368VQS8"/>
<organism evidence="2 3">
    <name type="scientific">Halopolyspora algeriensis</name>
    <dbReference type="NCBI Taxonomy" id="1500506"/>
    <lineage>
        <taxon>Bacteria</taxon>
        <taxon>Bacillati</taxon>
        <taxon>Actinomycetota</taxon>
        <taxon>Actinomycetes</taxon>
        <taxon>Actinomycetes incertae sedis</taxon>
        <taxon>Halopolyspora</taxon>
    </lineage>
</organism>
<dbReference type="InterPro" id="IPR015943">
    <property type="entry name" value="WD40/YVTN_repeat-like_dom_sf"/>
</dbReference>
<dbReference type="Proteomes" id="UP000253495">
    <property type="component" value="Unassembled WGS sequence"/>
</dbReference>
<dbReference type="SUPFAM" id="SSF50998">
    <property type="entry name" value="Quinoprotein alcohol dehydrogenase-like"/>
    <property type="match status" value="1"/>
</dbReference>
<comment type="caution">
    <text evidence="2">The sequence shown here is derived from an EMBL/GenBank/DDBJ whole genome shotgun (WGS) entry which is preliminary data.</text>
</comment>
<protein>
    <recommendedName>
        <fullName evidence="4">Pyrroloquinoline-quinone binding quinoprotein</fullName>
    </recommendedName>
</protein>
<evidence type="ECO:0000313" key="3">
    <source>
        <dbReference type="Proteomes" id="UP000253495"/>
    </source>
</evidence>
<evidence type="ECO:0000256" key="1">
    <source>
        <dbReference type="SAM" id="Phobius"/>
    </source>
</evidence>
<proteinExistence type="predicted"/>
<evidence type="ECO:0008006" key="4">
    <source>
        <dbReference type="Google" id="ProtNLM"/>
    </source>
</evidence>
<dbReference type="RefSeq" id="WP_114453620.1">
    <property type="nucleotide sequence ID" value="NZ_QPJC01000008.1"/>
</dbReference>
<dbReference type="InterPro" id="IPR011047">
    <property type="entry name" value="Quinoprotein_ADH-like_sf"/>
</dbReference>
<name>A0A368VQS8_9ACTN</name>
<keyword evidence="3" id="KW-1185">Reference proteome</keyword>
<gene>
    <name evidence="2" type="ORF">DFQ14_10873</name>
</gene>
<dbReference type="EMBL" id="QPJC01000008">
    <property type="protein sequence ID" value="RCW42817.1"/>
    <property type="molecule type" value="Genomic_DNA"/>
</dbReference>
<keyword evidence="1" id="KW-0812">Transmembrane</keyword>
<dbReference type="OrthoDB" id="5182370at2"/>
<feature type="transmembrane region" description="Helical" evidence="1">
    <location>
        <begin position="12"/>
        <end position="31"/>
    </location>
</feature>
<dbReference type="Gene3D" id="2.130.10.10">
    <property type="entry name" value="YVTN repeat-like/Quinoprotein amine dehydrogenase"/>
    <property type="match status" value="1"/>
</dbReference>
<reference evidence="2 3" key="1">
    <citation type="submission" date="2018-07" db="EMBL/GenBank/DDBJ databases">
        <title>Genomic Encyclopedia of Type Strains, Phase III (KMG-III): the genomes of soil and plant-associated and newly described type strains.</title>
        <authorList>
            <person name="Whitman W."/>
        </authorList>
    </citation>
    <scope>NUCLEOTIDE SEQUENCE [LARGE SCALE GENOMIC DNA]</scope>
    <source>
        <strain evidence="2 3">CECT 8575</strain>
    </source>
</reference>
<accession>A0A368VQS8</accession>
<keyword evidence="1" id="KW-0472">Membrane</keyword>
<sequence length="402" mass="42902">MIRPERRTRADLATVGLITVAVLLVSAVIWWHSDVRATVSHPAAEPIAAVHPPDTVPTALQEAWRAPSPATPQPVVAGPAVVTAAEGEVLGRDPVTGEVHWRYARDLPLCTVGSEWQRAIAVYRTSHNCSEVTSLEGATGKRGPQRNSDVPFGTRLLSGGDYVTATGRGLFETWRSDLVRTQQYGVPHAPKNPDNNLERPECEYSSIAVGRERVGVIEECPRAPGDRITVLKAHPEDGAHPEEVLSTTLAGSNAGVVAVTETRVAVALYDRSELVVYDASGTVRGRFPLRATQPPPPQGGVRIESTTGDRVIYWHTGGNTVALDPATLKPMWTVSGTLGSGTVVASKLLIPVPGGIAVHDPADGTRERLISVDRRGYRGDLELGSAGGVLLEQRGNTLVALR</sequence>